<feature type="compositionally biased region" description="Polar residues" evidence="1">
    <location>
        <begin position="9"/>
        <end position="22"/>
    </location>
</feature>
<feature type="region of interest" description="Disordered" evidence="1">
    <location>
        <begin position="74"/>
        <end position="113"/>
    </location>
</feature>
<comment type="caution">
    <text evidence="2">The sequence shown here is derived from an EMBL/GenBank/DDBJ whole genome shotgun (WGS) entry which is preliminary data.</text>
</comment>
<evidence type="ECO:0000256" key="1">
    <source>
        <dbReference type="SAM" id="MobiDB-lite"/>
    </source>
</evidence>
<sequence>MYGKEKENTPLQQSTLNFTKAPSATGVKDVATSKGKKRTVAVSDDFAINLNNAGIPVTKEVVEAMRKRILELEEQLEGQSAVKRPKLSNPAEEPPKAGPSTSTSGKSGRFNTDPKKIDAIIKKIWSSLQKEVKTEKYKFRGGPPKTCRIEEVIEEDEFFEIFTGRPDYVGVIQPRPDNKPGSSVHIYEYPTEEIEKIFGKHHKELKGNRYSLGGIAARFAKGQKIGLVLLNINHLQVNYSRNIMKCGMKFEVEETYPYRCSLDDFGDLNEVYISDLMLGFK</sequence>
<gene>
    <name evidence="2" type="ORF">A7U60_g5611</name>
</gene>
<feature type="compositionally biased region" description="Polar residues" evidence="1">
    <location>
        <begin position="99"/>
        <end position="110"/>
    </location>
</feature>
<dbReference type="AlphaFoldDB" id="A0A9Q5HWG7"/>
<dbReference type="EMBL" id="LNZH02000193">
    <property type="protein sequence ID" value="OCB87283.1"/>
    <property type="molecule type" value="Genomic_DNA"/>
</dbReference>
<evidence type="ECO:0000313" key="3">
    <source>
        <dbReference type="Proteomes" id="UP000757232"/>
    </source>
</evidence>
<reference evidence="2" key="1">
    <citation type="submission" date="2016-06" db="EMBL/GenBank/DDBJ databases">
        <title>Draft Genome sequence of the fungus Inonotus baumii.</title>
        <authorList>
            <person name="Zhu H."/>
            <person name="Lin W."/>
        </authorList>
    </citation>
    <scope>NUCLEOTIDE SEQUENCE</scope>
    <source>
        <strain evidence="2">821</strain>
    </source>
</reference>
<feature type="region of interest" description="Disordered" evidence="1">
    <location>
        <begin position="1"/>
        <end position="36"/>
    </location>
</feature>
<protein>
    <submittedName>
        <fullName evidence="2">Uncharacterized protein</fullName>
    </submittedName>
</protein>
<keyword evidence="3" id="KW-1185">Reference proteome</keyword>
<organism evidence="2 3">
    <name type="scientific">Sanghuangporus baumii</name>
    <name type="common">Phellinus baumii</name>
    <dbReference type="NCBI Taxonomy" id="108892"/>
    <lineage>
        <taxon>Eukaryota</taxon>
        <taxon>Fungi</taxon>
        <taxon>Dikarya</taxon>
        <taxon>Basidiomycota</taxon>
        <taxon>Agaricomycotina</taxon>
        <taxon>Agaricomycetes</taxon>
        <taxon>Hymenochaetales</taxon>
        <taxon>Hymenochaetaceae</taxon>
        <taxon>Sanghuangporus</taxon>
    </lineage>
</organism>
<proteinExistence type="predicted"/>
<evidence type="ECO:0000313" key="2">
    <source>
        <dbReference type="EMBL" id="OCB87283.1"/>
    </source>
</evidence>
<dbReference type="Proteomes" id="UP000757232">
    <property type="component" value="Unassembled WGS sequence"/>
</dbReference>
<dbReference type="OrthoDB" id="2743634at2759"/>
<name>A0A9Q5HWG7_SANBA</name>
<accession>A0A9Q5HWG7</accession>